<dbReference type="Pfam" id="PF00384">
    <property type="entry name" value="Molybdopterin"/>
    <property type="match status" value="1"/>
</dbReference>
<dbReference type="PROSITE" id="PS51669">
    <property type="entry name" value="4FE4S_MOW_BIS_MGD"/>
    <property type="match status" value="1"/>
</dbReference>
<comment type="similarity">
    <text evidence="3">Belongs to the prokaryotic molybdopterin-containing oxidoreductase family.</text>
</comment>
<comment type="caution">
    <text evidence="10">The sequence shown here is derived from an EMBL/GenBank/DDBJ whole genome shotgun (WGS) entry which is preliminary data.</text>
</comment>
<feature type="domain" description="4Fe-4S Mo/W bis-MGD-type" evidence="9">
    <location>
        <begin position="128"/>
        <end position="184"/>
    </location>
</feature>
<keyword evidence="7" id="KW-0408">Iron</keyword>
<evidence type="ECO:0000256" key="3">
    <source>
        <dbReference type="ARBA" id="ARBA00010312"/>
    </source>
</evidence>
<dbReference type="Gene3D" id="3.30.200.210">
    <property type="match status" value="1"/>
</dbReference>
<organism evidence="10 11">
    <name type="scientific">Halodurantibacterium flavum</name>
    <dbReference type="NCBI Taxonomy" id="1382802"/>
    <lineage>
        <taxon>Bacteria</taxon>
        <taxon>Pseudomonadati</taxon>
        <taxon>Pseudomonadota</taxon>
        <taxon>Alphaproteobacteria</taxon>
        <taxon>Rhodobacterales</taxon>
        <taxon>Paracoccaceae</taxon>
        <taxon>Halodurantibacterium</taxon>
    </lineage>
</organism>
<evidence type="ECO:0000256" key="6">
    <source>
        <dbReference type="ARBA" id="ARBA00023002"/>
    </source>
</evidence>
<dbReference type="Gene3D" id="2.40.40.20">
    <property type="match status" value="1"/>
</dbReference>
<keyword evidence="8" id="KW-0411">Iron-sulfur</keyword>
<dbReference type="CDD" id="cd02792">
    <property type="entry name" value="MopB_CT_Formate-Dh-Na-like"/>
    <property type="match status" value="1"/>
</dbReference>
<dbReference type="SUPFAM" id="SSF50692">
    <property type="entry name" value="ADC-like"/>
    <property type="match status" value="1"/>
</dbReference>
<keyword evidence="11" id="KW-1185">Reference proteome</keyword>
<evidence type="ECO:0000259" key="9">
    <source>
        <dbReference type="PROSITE" id="PS51669"/>
    </source>
</evidence>
<evidence type="ECO:0000256" key="8">
    <source>
        <dbReference type="ARBA" id="ARBA00023014"/>
    </source>
</evidence>
<dbReference type="SMART" id="SM00926">
    <property type="entry name" value="Molybdop_Fe4S4"/>
    <property type="match status" value="1"/>
</dbReference>
<dbReference type="InterPro" id="IPR006963">
    <property type="entry name" value="Mopterin_OxRdtase_4Fe-4S_dom"/>
</dbReference>
<dbReference type="InterPro" id="IPR006657">
    <property type="entry name" value="MoPterin_dinucl-bd_dom"/>
</dbReference>
<dbReference type="Proteomes" id="UP001597353">
    <property type="component" value="Unassembled WGS sequence"/>
</dbReference>
<dbReference type="InterPro" id="IPR009010">
    <property type="entry name" value="Asp_de-COase-like_dom_sf"/>
</dbReference>
<evidence type="ECO:0000256" key="4">
    <source>
        <dbReference type="ARBA" id="ARBA00022485"/>
    </source>
</evidence>
<dbReference type="PANTHER" id="PTHR43598">
    <property type="entry name" value="TUNGSTEN-CONTAINING FORMYLMETHANOFURAN DEHYDROGENASE 2 SUBUNIT B"/>
    <property type="match status" value="1"/>
</dbReference>
<keyword evidence="4" id="KW-0004">4Fe-4S</keyword>
<sequence>MQRSEGIITVVQEGRFLLSSGDSRATLFVLAPDAGWAAQDLSDLIGHRVAVEHEPGESSKVRRARRVLPLGGTAQGDDAPRPPGLAAHLGHFLRNWTLPRQATGEDHRGRAARTTHSQGLRPRLEGADRVGASVCPYCAVGCSTLLHVREGRLVHVEGNPESPVNQGTLCPKGAALFGLHTAPTRLDTVKHRAPYSTEWRDVPLEWAMDRIAELTKKTRDETFVEALPDGTQVNHTLGIASLGGATLDNEENYLIKKLFGGGLGMVWIENQARVCHSNSVPSLGSSFGRGSATMPQWDLKNADAVLIMGSNMAEAHPVAFRFVMQAKERGAKVIHVDPRFTRTSALADIYAPIRAGTDIAFLGGIIRYLLENDLWWRDWALPYTNIATIISDEFRTATENDGRFSGWNDGKNAYDQDSWQYDGLVVPSALAEHYLDTAESFSEMTSRLHDRPPHQDPSLQHPNCVYQILRRQYASYTPEMVERVTGCPKDTFLRIAETLAAASGPDKTGAICYAVGWNHHTVGVQMIRTAAIVQSLLGNVGRPGSGILALRGHCSIQGSTDIPTLYNMLPSYLPQPNAFKPQAEHLDQFLDDETIPTGWWNNFPKYITSLLRAWYGNAVGPENEWGYQWLPKIVGDHSQLALTLAMTDGIVRGLFLMGQNVVVGGSNSRLIQRGLSRLDWLVVRDTDMIESANFWQKGHLIRDGELRPEEIGTEVFLMPAELAGEKEGTFTNTHRLVQWHDKVIDGPGDSRSEAWFMFHLARRLKALYADSTEPRDEPLRHITLDYPEVNARGDIDIEAILREISGYTWPERKQLSDMKELAADGTTACGSWLYCGAFPDQNQTRRRNPDGPDGPGTHLDWAFAWPANRRMLYNRASADPSGKPWSEKKRLVWWDEAQGEWQSTDALDFVPDKHPDYRPDWSSSPEGMDAIRGDEPFLMMPDGRAAIFVPSGLKDGPLPTHYEAIESPTHNPLHRQQSNPVARRYKRPDNPLHDIGDARFPHVLTTYRLTEHHCGGTPTRGVAHTAELQPEGFAELPPDLAHRLGIATRDWVTISTARGAIETRAMVTDRLRPLQIDGKTIYQVGMPWHFGWEGEAIGDIANVLTACVGDPNTSMHENKALTCAIRKGRLRAGGRA</sequence>
<comment type="cofactor">
    <cofactor evidence="1">
        <name>[4Fe-4S] cluster</name>
        <dbReference type="ChEBI" id="CHEBI:49883"/>
    </cofactor>
</comment>
<dbReference type="InterPro" id="IPR006656">
    <property type="entry name" value="Mopterin_OxRdtase"/>
</dbReference>
<dbReference type="SUPFAM" id="SSF53706">
    <property type="entry name" value="Formate dehydrogenase/DMSO reductase, domains 1-3"/>
    <property type="match status" value="1"/>
</dbReference>
<evidence type="ECO:0000313" key="10">
    <source>
        <dbReference type="EMBL" id="MFD1911039.1"/>
    </source>
</evidence>
<gene>
    <name evidence="10" type="ORF">ACFSGJ_02280</name>
</gene>
<comment type="subcellular location">
    <subcellularLocation>
        <location evidence="2">Cell envelope</location>
    </subcellularLocation>
</comment>
<dbReference type="RefSeq" id="WP_390259134.1">
    <property type="nucleotide sequence ID" value="NZ_JBHUGH010000002.1"/>
</dbReference>
<evidence type="ECO:0000256" key="5">
    <source>
        <dbReference type="ARBA" id="ARBA00022723"/>
    </source>
</evidence>
<dbReference type="EMBL" id="JBHUGH010000002">
    <property type="protein sequence ID" value="MFD1911039.1"/>
    <property type="molecule type" value="Genomic_DNA"/>
</dbReference>
<dbReference type="PANTHER" id="PTHR43598:SF1">
    <property type="entry name" value="FORMATE DEHYDROGENASE-O MAJOR SUBUNIT"/>
    <property type="match status" value="1"/>
</dbReference>
<dbReference type="Gene3D" id="3.40.50.740">
    <property type="match status" value="1"/>
</dbReference>
<proteinExistence type="inferred from homology"/>
<dbReference type="Gene3D" id="3.40.228.10">
    <property type="entry name" value="Dimethylsulfoxide Reductase, domain 2"/>
    <property type="match status" value="2"/>
</dbReference>
<protein>
    <submittedName>
        <fullName evidence="10">Molybdopterin-dependent oxidoreductase</fullName>
    </submittedName>
</protein>
<accession>A0ABW4S094</accession>
<evidence type="ECO:0000256" key="1">
    <source>
        <dbReference type="ARBA" id="ARBA00001966"/>
    </source>
</evidence>
<evidence type="ECO:0000256" key="7">
    <source>
        <dbReference type="ARBA" id="ARBA00023004"/>
    </source>
</evidence>
<evidence type="ECO:0000313" key="11">
    <source>
        <dbReference type="Proteomes" id="UP001597353"/>
    </source>
</evidence>
<keyword evidence="5" id="KW-0479">Metal-binding</keyword>
<dbReference type="Pfam" id="PF01568">
    <property type="entry name" value="Molydop_binding"/>
    <property type="match status" value="1"/>
</dbReference>
<name>A0ABW4S094_9RHOB</name>
<evidence type="ECO:0000256" key="2">
    <source>
        <dbReference type="ARBA" id="ARBA00004196"/>
    </source>
</evidence>
<dbReference type="Pfam" id="PF04879">
    <property type="entry name" value="Molybdop_Fe4S4"/>
    <property type="match status" value="1"/>
</dbReference>
<reference evidence="11" key="1">
    <citation type="journal article" date="2019" name="Int. J. Syst. Evol. Microbiol.">
        <title>The Global Catalogue of Microorganisms (GCM) 10K type strain sequencing project: providing services to taxonomists for standard genome sequencing and annotation.</title>
        <authorList>
            <consortium name="The Broad Institute Genomics Platform"/>
            <consortium name="The Broad Institute Genome Sequencing Center for Infectious Disease"/>
            <person name="Wu L."/>
            <person name="Ma J."/>
        </authorList>
    </citation>
    <scope>NUCLEOTIDE SEQUENCE [LARGE SCALE GENOMIC DNA]</scope>
    <source>
        <strain evidence="11">CGMCC 4.7242</strain>
    </source>
</reference>
<keyword evidence="6" id="KW-0560">Oxidoreductase</keyword>